<dbReference type="PANTHER" id="PTHR46429:SF1">
    <property type="entry name" value="23S RRNA (GUANOSINE-2'-O-)-METHYLTRANSFERASE RLMB"/>
    <property type="match status" value="1"/>
</dbReference>
<dbReference type="Gene3D" id="3.40.1280.10">
    <property type="match status" value="1"/>
</dbReference>
<dbReference type="InterPro" id="IPR029028">
    <property type="entry name" value="Alpha/beta_knot_MTases"/>
</dbReference>
<keyword evidence="2 5" id="KW-0808">Transferase</keyword>
<feature type="domain" description="RNA 2-O ribose methyltransferase substrate binding" evidence="4">
    <location>
        <begin position="67"/>
        <end position="141"/>
    </location>
</feature>
<dbReference type="GO" id="GO:0008173">
    <property type="term" value="F:RNA methyltransferase activity"/>
    <property type="evidence" value="ECO:0007669"/>
    <property type="project" value="InterPro"/>
</dbReference>
<protein>
    <submittedName>
        <fullName evidence="5">23S rRNA (Guanosine(2251)-2'-O)-methyltransferase RlmB</fullName>
    </submittedName>
</protein>
<dbReference type="Pfam" id="PF00588">
    <property type="entry name" value="SpoU_methylase"/>
    <property type="match status" value="1"/>
</dbReference>
<dbReference type="Proteomes" id="UP000268192">
    <property type="component" value="Chromosome"/>
</dbReference>
<feature type="compositionally biased region" description="Basic and acidic residues" evidence="3">
    <location>
        <begin position="21"/>
        <end position="48"/>
    </location>
</feature>
<feature type="region of interest" description="Disordered" evidence="3">
    <location>
        <begin position="1"/>
        <end position="64"/>
    </location>
</feature>
<dbReference type="GO" id="GO:0006396">
    <property type="term" value="P:RNA processing"/>
    <property type="evidence" value="ECO:0007669"/>
    <property type="project" value="InterPro"/>
</dbReference>
<dbReference type="PANTHER" id="PTHR46429">
    <property type="entry name" value="23S RRNA (GUANOSINE-2'-O-)-METHYLTRANSFERASE RLMB"/>
    <property type="match status" value="1"/>
</dbReference>
<evidence type="ECO:0000256" key="2">
    <source>
        <dbReference type="ARBA" id="ARBA00022679"/>
    </source>
</evidence>
<dbReference type="InterPro" id="IPR001537">
    <property type="entry name" value="SpoU_MeTrfase"/>
</dbReference>
<dbReference type="Pfam" id="PF08032">
    <property type="entry name" value="SpoU_sub_bind"/>
    <property type="match status" value="1"/>
</dbReference>
<dbReference type="GO" id="GO:0032259">
    <property type="term" value="P:methylation"/>
    <property type="evidence" value="ECO:0007669"/>
    <property type="project" value="UniProtKB-KW"/>
</dbReference>
<accession>A0A3S9B4J9</accession>
<gene>
    <name evidence="5" type="primary">rlmB</name>
    <name evidence="5" type="ORF">D5400_11915</name>
</gene>
<evidence type="ECO:0000256" key="3">
    <source>
        <dbReference type="SAM" id="MobiDB-lite"/>
    </source>
</evidence>
<evidence type="ECO:0000259" key="4">
    <source>
        <dbReference type="SMART" id="SM00967"/>
    </source>
</evidence>
<dbReference type="SUPFAM" id="SSF55315">
    <property type="entry name" value="L30e-like"/>
    <property type="match status" value="1"/>
</dbReference>
<dbReference type="SMART" id="SM00967">
    <property type="entry name" value="SpoU_sub_bind"/>
    <property type="match status" value="1"/>
</dbReference>
<sequence>MTSKKTTGAAGGSGGGPRDAGSPKDSHYARLRRAYRDTKADDGGQKRDAPRKRKEGAGPPLPPDRVYLYGLHTVRAALDNPARTILSMRVTRNALARLEVEDTASLPFPVEMVAPGAIDDLLGDDAIHQGVVVEANALPLRRLADLKDSPLLLVLDQVTDPHNVGAIMRSAVAFGAGAVITTQRHSPTESGVMAKSASGALELIPYIQITNLADAIGELQALGFLTLGLDSEADGPLEAKLVGERIALVLGAEGKGLRQKTRETVDGLVRLDMPGAIKSLNVSNAAAIALYAAHRHLQAS</sequence>
<dbReference type="GO" id="GO:0003723">
    <property type="term" value="F:RNA binding"/>
    <property type="evidence" value="ECO:0007669"/>
    <property type="project" value="InterPro"/>
</dbReference>
<dbReference type="InterPro" id="IPR029026">
    <property type="entry name" value="tRNA_m1G_MTases_N"/>
</dbReference>
<feature type="compositionally biased region" description="Gly residues" evidence="3">
    <location>
        <begin position="9"/>
        <end position="18"/>
    </location>
</feature>
<dbReference type="InterPro" id="IPR029064">
    <property type="entry name" value="Ribosomal_eL30-like_sf"/>
</dbReference>
<keyword evidence="1 5" id="KW-0489">Methyltransferase</keyword>
<dbReference type="Gene3D" id="3.30.1330.30">
    <property type="match status" value="1"/>
</dbReference>
<dbReference type="AlphaFoldDB" id="A0A3S9B4J9"/>
<dbReference type="EMBL" id="CP032509">
    <property type="protein sequence ID" value="AZN71888.1"/>
    <property type="molecule type" value="Genomic_DNA"/>
</dbReference>
<reference evidence="5 6" key="1">
    <citation type="submission" date="2018-09" db="EMBL/GenBank/DDBJ databases">
        <title>Marinorhizobium profundi gen. nov., sp. nov., isolated from a deep-sea sediment sample from the New Britain Trench and proposal of Marinorhizobiaceae fam. nov. in the order Rhizobiales of the class Alphaproteobacteria.</title>
        <authorList>
            <person name="Cao J."/>
        </authorList>
    </citation>
    <scope>NUCLEOTIDE SEQUENCE [LARGE SCALE GENOMIC DNA]</scope>
    <source>
        <strain evidence="5 6">WS11</strain>
    </source>
</reference>
<dbReference type="NCBIfam" id="TIGR00186">
    <property type="entry name" value="rRNA_methyl_3"/>
    <property type="match status" value="1"/>
</dbReference>
<dbReference type="InterPro" id="IPR013123">
    <property type="entry name" value="SpoU_subst-bd"/>
</dbReference>
<dbReference type="KEGG" id="abaw:D5400_11915"/>
<evidence type="ECO:0000313" key="6">
    <source>
        <dbReference type="Proteomes" id="UP000268192"/>
    </source>
</evidence>
<dbReference type="OrthoDB" id="9785673at2"/>
<dbReference type="InterPro" id="IPR004441">
    <property type="entry name" value="rRNA_MeTrfase_TrmH"/>
</dbReference>
<evidence type="ECO:0000313" key="5">
    <source>
        <dbReference type="EMBL" id="AZN71888.1"/>
    </source>
</evidence>
<dbReference type="GO" id="GO:0005829">
    <property type="term" value="C:cytosol"/>
    <property type="evidence" value="ECO:0007669"/>
    <property type="project" value="TreeGrafter"/>
</dbReference>
<organism evidence="5 6">
    <name type="scientific">Georhizobium profundi</name>
    <dbReference type="NCBI Taxonomy" id="2341112"/>
    <lineage>
        <taxon>Bacteria</taxon>
        <taxon>Pseudomonadati</taxon>
        <taxon>Pseudomonadota</taxon>
        <taxon>Alphaproteobacteria</taxon>
        <taxon>Hyphomicrobiales</taxon>
        <taxon>Rhizobiaceae</taxon>
        <taxon>Georhizobium</taxon>
    </lineage>
</organism>
<keyword evidence="6" id="KW-1185">Reference proteome</keyword>
<dbReference type="CDD" id="cd18103">
    <property type="entry name" value="SpoU-like_RlmB"/>
    <property type="match status" value="1"/>
</dbReference>
<evidence type="ECO:0000256" key="1">
    <source>
        <dbReference type="ARBA" id="ARBA00022603"/>
    </source>
</evidence>
<proteinExistence type="predicted"/>
<dbReference type="RefSeq" id="WP_126010207.1">
    <property type="nucleotide sequence ID" value="NZ_CP032509.1"/>
</dbReference>
<name>A0A3S9B4J9_9HYPH</name>
<dbReference type="SUPFAM" id="SSF75217">
    <property type="entry name" value="alpha/beta knot"/>
    <property type="match status" value="1"/>
</dbReference>